<name>A0A9W9U5D8_9EURO</name>
<dbReference type="EMBL" id="JAPZBO010000003">
    <property type="protein sequence ID" value="KAJ5320872.1"/>
    <property type="molecule type" value="Genomic_DNA"/>
</dbReference>
<evidence type="ECO:0000256" key="1">
    <source>
        <dbReference type="SAM" id="MobiDB-lite"/>
    </source>
</evidence>
<feature type="region of interest" description="Disordered" evidence="1">
    <location>
        <begin position="272"/>
        <end position="488"/>
    </location>
</feature>
<feature type="region of interest" description="Disordered" evidence="1">
    <location>
        <begin position="218"/>
        <end position="244"/>
    </location>
</feature>
<dbReference type="PANTHER" id="PTHR40018">
    <property type="entry name" value="[PSI+] INDUCTION PROTEIN 2"/>
    <property type="match status" value="1"/>
</dbReference>
<reference evidence="3" key="1">
    <citation type="submission" date="2022-12" db="EMBL/GenBank/DDBJ databases">
        <authorList>
            <person name="Petersen C."/>
        </authorList>
    </citation>
    <scope>NUCLEOTIDE SEQUENCE</scope>
    <source>
        <strain evidence="3">IBT 21472</strain>
    </source>
</reference>
<evidence type="ECO:0000313" key="3">
    <source>
        <dbReference type="EMBL" id="KAJ5320872.1"/>
    </source>
</evidence>
<accession>A0A9W9U5D8</accession>
<feature type="region of interest" description="Disordered" evidence="1">
    <location>
        <begin position="172"/>
        <end position="200"/>
    </location>
</feature>
<organism evidence="3 4">
    <name type="scientific">Penicillium atrosanguineum</name>
    <dbReference type="NCBI Taxonomy" id="1132637"/>
    <lineage>
        <taxon>Eukaryota</taxon>
        <taxon>Fungi</taxon>
        <taxon>Dikarya</taxon>
        <taxon>Ascomycota</taxon>
        <taxon>Pezizomycotina</taxon>
        <taxon>Eurotiomycetes</taxon>
        <taxon>Eurotiomycetidae</taxon>
        <taxon>Eurotiales</taxon>
        <taxon>Aspergillaceae</taxon>
        <taxon>Penicillium</taxon>
    </lineage>
</organism>
<dbReference type="GO" id="GO:0005886">
    <property type="term" value="C:plasma membrane"/>
    <property type="evidence" value="ECO:0007669"/>
    <property type="project" value="TreeGrafter"/>
</dbReference>
<feature type="compositionally biased region" description="Polar residues" evidence="1">
    <location>
        <begin position="126"/>
        <end position="145"/>
    </location>
</feature>
<keyword evidence="2" id="KW-0472">Membrane</keyword>
<proteinExistence type="predicted"/>
<reference evidence="3" key="2">
    <citation type="journal article" date="2023" name="IMA Fungus">
        <title>Comparative genomic study of the Penicillium genus elucidates a diverse pangenome and 15 lateral gene transfer events.</title>
        <authorList>
            <person name="Petersen C."/>
            <person name="Sorensen T."/>
            <person name="Nielsen M.R."/>
            <person name="Sondergaard T.E."/>
            <person name="Sorensen J.L."/>
            <person name="Fitzpatrick D.A."/>
            <person name="Frisvad J.C."/>
            <person name="Nielsen K.L."/>
        </authorList>
    </citation>
    <scope>NUCLEOTIDE SEQUENCE</scope>
    <source>
        <strain evidence="3">IBT 21472</strain>
    </source>
</reference>
<evidence type="ECO:0000313" key="4">
    <source>
        <dbReference type="Proteomes" id="UP001147746"/>
    </source>
</evidence>
<dbReference type="OrthoDB" id="5401332at2759"/>
<feature type="transmembrane region" description="Helical" evidence="2">
    <location>
        <begin position="43"/>
        <end position="67"/>
    </location>
</feature>
<dbReference type="Proteomes" id="UP001147746">
    <property type="component" value="Unassembled WGS sequence"/>
</dbReference>
<feature type="compositionally biased region" description="Pro residues" evidence="1">
    <location>
        <begin position="104"/>
        <end position="121"/>
    </location>
</feature>
<comment type="caution">
    <text evidence="3">The sequence shown here is derived from an EMBL/GenBank/DDBJ whole genome shotgun (WGS) entry which is preliminary data.</text>
</comment>
<feature type="compositionally biased region" description="Polar residues" evidence="1">
    <location>
        <begin position="402"/>
        <end position="420"/>
    </location>
</feature>
<keyword evidence="2" id="KW-1133">Transmembrane helix</keyword>
<evidence type="ECO:0000256" key="2">
    <source>
        <dbReference type="SAM" id="Phobius"/>
    </source>
</evidence>
<sequence length="488" mass="52207">MGPTNIPSWARSVWARSTASDLESVPSTFSSWDKCMAKSYCKWPVIVGIIIAAVIVIAILGCIINCICCGYQCCKCCCSCCCPSGRRRNKAPKQAKHYDDPIYTQPPPAPNPIYQPPPAPPVYRGANTTATFDSTSKSGATSTINEDALPEMPTWAAAVDKHVEDHFHEDVEMEPLSPPDHRQGAGTPGHTGAAYADYAPDRGTTPLAGYRGFNHTDPYARRSPGPAAALAATQDPYGRRSPGAPLALNTQVDPYGRRSPGVASPAVAAAVDPYNRRSPGPNAAMDPYGRRSPAPAAAYAAQDPYGRRSPGPNAVMSPYGHHSPGSLNNASPIDPYGRLKSPVGAPVSSPYEHQPYNQPYDDYSNSYHPVSSPSPVAAYQPQTNYSPIHGSEPHPQAPGFTRQPSFGSSQYPPTYTSQPSYRGAHPSISGSPPPPFQSQAPSEYTAYGSHAQDQGHQYGVEASDTNRDRPPSLLMSGRKPAPNTYRDV</sequence>
<protein>
    <submittedName>
        <fullName evidence="3">Uncharacterized protein</fullName>
    </submittedName>
</protein>
<dbReference type="PANTHER" id="PTHR40018:SF1">
    <property type="entry name" value="[PSI+] INDUCTION PROTEIN 2"/>
    <property type="match status" value="1"/>
</dbReference>
<dbReference type="AlphaFoldDB" id="A0A9W9U5D8"/>
<gene>
    <name evidence="3" type="ORF">N7476_003874</name>
</gene>
<dbReference type="InterPro" id="IPR037504">
    <property type="entry name" value="PSI_induc_2"/>
</dbReference>
<keyword evidence="2" id="KW-0812">Transmembrane</keyword>
<keyword evidence="4" id="KW-1185">Reference proteome</keyword>
<feature type="compositionally biased region" description="Polar residues" evidence="1">
    <location>
        <begin position="363"/>
        <end position="386"/>
    </location>
</feature>
<dbReference type="GO" id="GO:0005935">
    <property type="term" value="C:cellular bud neck"/>
    <property type="evidence" value="ECO:0007669"/>
    <property type="project" value="TreeGrafter"/>
</dbReference>
<feature type="region of interest" description="Disordered" evidence="1">
    <location>
        <begin position="87"/>
        <end position="149"/>
    </location>
</feature>